<protein>
    <submittedName>
        <fullName evidence="1">Uncharacterized protein</fullName>
    </submittedName>
</protein>
<dbReference type="EMBL" id="CM037614">
    <property type="protein sequence ID" value="KAH8015856.1"/>
    <property type="molecule type" value="Genomic_DNA"/>
</dbReference>
<sequence>MWSGSSKRYVIEGRSFCTEEDEAAVQSTMKQLAVLLLLSAFLPQAKLCSQSGISSLKQDILILLAK</sequence>
<gene>
    <name evidence="1" type="ORF">K3G42_009483</name>
</gene>
<comment type="caution">
    <text evidence="1">The sequence shown here is derived from an EMBL/GenBank/DDBJ whole genome shotgun (WGS) entry which is preliminary data.</text>
</comment>
<proteinExistence type="predicted"/>
<name>A0ACB8G815_9SAUR</name>
<evidence type="ECO:0000313" key="1">
    <source>
        <dbReference type="EMBL" id="KAH8015856.1"/>
    </source>
</evidence>
<organism evidence="1 2">
    <name type="scientific">Sphaerodactylus townsendi</name>
    <dbReference type="NCBI Taxonomy" id="933632"/>
    <lineage>
        <taxon>Eukaryota</taxon>
        <taxon>Metazoa</taxon>
        <taxon>Chordata</taxon>
        <taxon>Craniata</taxon>
        <taxon>Vertebrata</taxon>
        <taxon>Euteleostomi</taxon>
        <taxon>Lepidosauria</taxon>
        <taxon>Squamata</taxon>
        <taxon>Bifurcata</taxon>
        <taxon>Gekkota</taxon>
        <taxon>Sphaerodactylidae</taxon>
        <taxon>Sphaerodactylus</taxon>
    </lineage>
</organism>
<evidence type="ECO:0000313" key="2">
    <source>
        <dbReference type="Proteomes" id="UP000827872"/>
    </source>
</evidence>
<accession>A0ACB8G815</accession>
<reference evidence="1" key="1">
    <citation type="submission" date="2021-08" db="EMBL/GenBank/DDBJ databases">
        <title>The first chromosome-level gecko genome reveals the dynamic sex chromosomes of Neotropical dwarf geckos (Sphaerodactylidae: Sphaerodactylus).</title>
        <authorList>
            <person name="Pinto B.J."/>
            <person name="Keating S.E."/>
            <person name="Gamble T."/>
        </authorList>
    </citation>
    <scope>NUCLEOTIDE SEQUENCE</scope>
    <source>
        <strain evidence="1">TG3544</strain>
    </source>
</reference>
<keyword evidence="2" id="KW-1185">Reference proteome</keyword>
<dbReference type="Proteomes" id="UP000827872">
    <property type="component" value="Linkage Group LG01"/>
</dbReference>